<comment type="caution">
    <text evidence="1">The sequence shown here is derived from an EMBL/GenBank/DDBJ whole genome shotgun (WGS) entry which is preliminary data.</text>
</comment>
<proteinExistence type="predicted"/>
<accession>A0AAV0QJB6</accession>
<organism evidence="1 2">
    <name type="scientific">Linum tenue</name>
    <dbReference type="NCBI Taxonomy" id="586396"/>
    <lineage>
        <taxon>Eukaryota</taxon>
        <taxon>Viridiplantae</taxon>
        <taxon>Streptophyta</taxon>
        <taxon>Embryophyta</taxon>
        <taxon>Tracheophyta</taxon>
        <taxon>Spermatophyta</taxon>
        <taxon>Magnoliopsida</taxon>
        <taxon>eudicotyledons</taxon>
        <taxon>Gunneridae</taxon>
        <taxon>Pentapetalae</taxon>
        <taxon>rosids</taxon>
        <taxon>fabids</taxon>
        <taxon>Malpighiales</taxon>
        <taxon>Linaceae</taxon>
        <taxon>Linum</taxon>
    </lineage>
</organism>
<sequence length="30" mass="3540">MRCSGCRWWGSILLTRTESVGSRFKMRCEC</sequence>
<dbReference type="Proteomes" id="UP001154282">
    <property type="component" value="Unassembled WGS sequence"/>
</dbReference>
<dbReference type="AlphaFoldDB" id="A0AAV0QJB6"/>
<name>A0AAV0QJB6_9ROSI</name>
<evidence type="ECO:0000313" key="1">
    <source>
        <dbReference type="EMBL" id="CAI0545235.1"/>
    </source>
</evidence>
<evidence type="ECO:0000313" key="2">
    <source>
        <dbReference type="Proteomes" id="UP001154282"/>
    </source>
</evidence>
<dbReference type="EMBL" id="CAMGYJ010000009">
    <property type="protein sequence ID" value="CAI0545235.1"/>
    <property type="molecule type" value="Genomic_DNA"/>
</dbReference>
<protein>
    <submittedName>
        <fullName evidence="1">Uncharacterized protein</fullName>
    </submittedName>
</protein>
<keyword evidence="2" id="KW-1185">Reference proteome</keyword>
<gene>
    <name evidence="1" type="ORF">LITE_LOCUS43492</name>
</gene>
<reference evidence="1" key="1">
    <citation type="submission" date="2022-08" db="EMBL/GenBank/DDBJ databases">
        <authorList>
            <person name="Gutierrez-Valencia J."/>
        </authorList>
    </citation>
    <scope>NUCLEOTIDE SEQUENCE</scope>
</reference>